<evidence type="ECO:0000259" key="5">
    <source>
        <dbReference type="Pfam" id="PF00557"/>
    </source>
</evidence>
<dbReference type="GO" id="GO:0070006">
    <property type="term" value="F:metalloaminopeptidase activity"/>
    <property type="evidence" value="ECO:0007669"/>
    <property type="project" value="InterPro"/>
</dbReference>
<dbReference type="Pfam" id="PF00557">
    <property type="entry name" value="Peptidase_M24"/>
    <property type="match status" value="1"/>
</dbReference>
<protein>
    <recommendedName>
        <fullName evidence="5">Peptidase M24 domain-containing protein</fullName>
    </recommendedName>
</protein>
<keyword evidence="1" id="KW-0031">Aminopeptidase</keyword>
<feature type="domain" description="Peptidase M24" evidence="5">
    <location>
        <begin position="6"/>
        <end position="236"/>
    </location>
</feature>
<dbReference type="InterPro" id="IPR001714">
    <property type="entry name" value="Pept_M24_MAP"/>
</dbReference>
<gene>
    <name evidence="6" type="ORF">METZ01_LOCUS24816</name>
</gene>
<dbReference type="InterPro" id="IPR000994">
    <property type="entry name" value="Pept_M24"/>
</dbReference>
<name>A0A381PXY9_9ZZZZ</name>
<keyword evidence="4" id="KW-0378">Hydrolase</keyword>
<dbReference type="Gene3D" id="3.90.230.10">
    <property type="entry name" value="Creatinase/methionine aminopeptidase superfamily"/>
    <property type="match status" value="1"/>
</dbReference>
<dbReference type="PANTHER" id="PTHR43330">
    <property type="entry name" value="METHIONINE AMINOPEPTIDASE"/>
    <property type="match status" value="1"/>
</dbReference>
<dbReference type="SUPFAM" id="SSF55920">
    <property type="entry name" value="Creatinase/aminopeptidase"/>
    <property type="match status" value="1"/>
</dbReference>
<dbReference type="GO" id="GO:0006508">
    <property type="term" value="P:proteolysis"/>
    <property type="evidence" value="ECO:0007669"/>
    <property type="project" value="UniProtKB-KW"/>
</dbReference>
<dbReference type="PRINTS" id="PR00599">
    <property type="entry name" value="MAPEPTIDASE"/>
</dbReference>
<proteinExistence type="inferred from homology"/>
<keyword evidence="2" id="KW-0645">Protease</keyword>
<dbReference type="InterPro" id="IPR036005">
    <property type="entry name" value="Creatinase/aminopeptidase-like"/>
</dbReference>
<organism evidence="6">
    <name type="scientific">marine metagenome</name>
    <dbReference type="NCBI Taxonomy" id="408172"/>
    <lineage>
        <taxon>unclassified sequences</taxon>
        <taxon>metagenomes</taxon>
        <taxon>ecological metagenomes</taxon>
    </lineage>
</organism>
<dbReference type="GO" id="GO:0005829">
    <property type="term" value="C:cytosol"/>
    <property type="evidence" value="ECO:0007669"/>
    <property type="project" value="TreeGrafter"/>
</dbReference>
<dbReference type="CDD" id="cd01086">
    <property type="entry name" value="MetAP1"/>
    <property type="match status" value="1"/>
</dbReference>
<accession>A0A381PXY9</accession>
<dbReference type="PANTHER" id="PTHR43330:SF27">
    <property type="entry name" value="METHIONINE AMINOPEPTIDASE"/>
    <property type="match status" value="1"/>
</dbReference>
<evidence type="ECO:0000256" key="3">
    <source>
        <dbReference type="ARBA" id="ARBA00022723"/>
    </source>
</evidence>
<reference evidence="6" key="1">
    <citation type="submission" date="2018-05" db="EMBL/GenBank/DDBJ databases">
        <authorList>
            <person name="Lanie J.A."/>
            <person name="Ng W.-L."/>
            <person name="Kazmierczak K.M."/>
            <person name="Andrzejewski T.M."/>
            <person name="Davidsen T.M."/>
            <person name="Wayne K.J."/>
            <person name="Tettelin H."/>
            <person name="Glass J.I."/>
            <person name="Rusch D."/>
            <person name="Podicherti R."/>
            <person name="Tsui H.-C.T."/>
            <person name="Winkler M.E."/>
        </authorList>
    </citation>
    <scope>NUCLEOTIDE SEQUENCE</scope>
</reference>
<sequence length="243" mass="26916">MEQVTKMTESCQILSDTLNLVEKYIVPGQSVLELDKIAEDYIVSKDGIPAFKGYNNFPSTLCISIDDEVVHGIPKDIILKEGQIVGIDCGVLKNGYYSDSARTIPVGEISKEKELLLNTTKKALDIGISKAVAGNLVYDISQAIQEYVESKGYSIVRELVGHGIGQQLHLDPQVPNFCEPKNHSHNVVLEEGMCLAIEPMVNLGSRHIRTDKDGWTIRTQDGKPSAHFEHSILITKFQPRILT</sequence>
<dbReference type="AlphaFoldDB" id="A0A381PXY9"/>
<dbReference type="GO" id="GO:0046872">
    <property type="term" value="F:metal ion binding"/>
    <property type="evidence" value="ECO:0007669"/>
    <property type="project" value="UniProtKB-KW"/>
</dbReference>
<evidence type="ECO:0000256" key="2">
    <source>
        <dbReference type="ARBA" id="ARBA00022670"/>
    </source>
</evidence>
<dbReference type="EMBL" id="UINC01001138">
    <property type="protein sequence ID" value="SUZ71962.1"/>
    <property type="molecule type" value="Genomic_DNA"/>
</dbReference>
<evidence type="ECO:0000313" key="6">
    <source>
        <dbReference type="EMBL" id="SUZ71962.1"/>
    </source>
</evidence>
<keyword evidence="3" id="KW-0479">Metal-binding</keyword>
<evidence type="ECO:0000256" key="1">
    <source>
        <dbReference type="ARBA" id="ARBA00022438"/>
    </source>
</evidence>
<dbReference type="NCBIfam" id="TIGR00500">
    <property type="entry name" value="met_pdase_I"/>
    <property type="match status" value="1"/>
</dbReference>
<evidence type="ECO:0000256" key="4">
    <source>
        <dbReference type="ARBA" id="ARBA00022801"/>
    </source>
</evidence>
<dbReference type="InterPro" id="IPR002467">
    <property type="entry name" value="Pept_M24A_MAP1"/>
</dbReference>
<dbReference type="HAMAP" id="MF_01974">
    <property type="entry name" value="MetAP_1"/>
    <property type="match status" value="1"/>
</dbReference>